<gene>
    <name evidence="2" type="ORF">GIY56_12695</name>
</gene>
<dbReference type="AlphaFoldDB" id="A0A6L6HPQ6"/>
<evidence type="ECO:0000313" key="2">
    <source>
        <dbReference type="EMBL" id="MTE01144.1"/>
    </source>
</evidence>
<reference evidence="2 3" key="1">
    <citation type="submission" date="2019-11" db="EMBL/GenBank/DDBJ databases">
        <authorList>
            <person name="Lang L."/>
        </authorList>
    </citation>
    <scope>NUCLEOTIDE SEQUENCE [LARGE SCALE GENOMIC DNA]</scope>
    <source>
        <strain evidence="2 3">YIM 132242</strain>
    </source>
</reference>
<organism evidence="2 3">
    <name type="scientific">Paracoccus lichenicola</name>
    <dbReference type="NCBI Taxonomy" id="2665644"/>
    <lineage>
        <taxon>Bacteria</taxon>
        <taxon>Pseudomonadati</taxon>
        <taxon>Pseudomonadota</taxon>
        <taxon>Alphaproteobacteria</taxon>
        <taxon>Rhodobacterales</taxon>
        <taxon>Paracoccaceae</taxon>
        <taxon>Paracoccus</taxon>
    </lineage>
</organism>
<name>A0A6L6HPQ6_9RHOB</name>
<evidence type="ECO:0000256" key="1">
    <source>
        <dbReference type="SAM" id="MobiDB-lite"/>
    </source>
</evidence>
<dbReference type="RefSeq" id="WP_154765208.1">
    <property type="nucleotide sequence ID" value="NZ_WMBT01000007.1"/>
</dbReference>
<keyword evidence="3" id="KW-1185">Reference proteome</keyword>
<sequence length="165" mass="18266">MTHQIGDVEAAVASPTPIASSKANRTRTEADERRQKVEVTKLALKALARDAHYTDAEIQAGIAFSDRKSRRTNPPGRFVDKKFYASEYTTATKSSVPTRRWPYPQLLAARTAGHCAEIHQADDVSNVRRVCLALDRLIRNEIVADVEKLLNKGIKARLARSVAVA</sequence>
<comment type="caution">
    <text evidence="2">The sequence shown here is derived from an EMBL/GenBank/DDBJ whole genome shotgun (WGS) entry which is preliminary data.</text>
</comment>
<dbReference type="EMBL" id="WMBT01000007">
    <property type="protein sequence ID" value="MTE01144.1"/>
    <property type="molecule type" value="Genomic_DNA"/>
</dbReference>
<proteinExistence type="predicted"/>
<evidence type="ECO:0000313" key="3">
    <source>
        <dbReference type="Proteomes" id="UP000481417"/>
    </source>
</evidence>
<dbReference type="Proteomes" id="UP000481417">
    <property type="component" value="Unassembled WGS sequence"/>
</dbReference>
<protein>
    <submittedName>
        <fullName evidence="2">Uncharacterized protein</fullName>
    </submittedName>
</protein>
<feature type="region of interest" description="Disordered" evidence="1">
    <location>
        <begin position="1"/>
        <end position="34"/>
    </location>
</feature>
<accession>A0A6L6HPQ6</accession>